<dbReference type="InterPro" id="IPR000620">
    <property type="entry name" value="EamA_dom"/>
</dbReference>
<evidence type="ECO:0000256" key="7">
    <source>
        <dbReference type="SAM" id="Phobius"/>
    </source>
</evidence>
<feature type="domain" description="EamA" evidence="8">
    <location>
        <begin position="5"/>
        <end position="89"/>
    </location>
</feature>
<dbReference type="InterPro" id="IPR037185">
    <property type="entry name" value="EmrE-like"/>
</dbReference>
<dbReference type="EMBL" id="LPVJ01000070">
    <property type="protein sequence ID" value="KUO94777.1"/>
    <property type="molecule type" value="Genomic_DNA"/>
</dbReference>
<keyword evidence="6 7" id="KW-0472">Membrane</keyword>
<dbReference type="AlphaFoldDB" id="A0A101XP22"/>
<evidence type="ECO:0000256" key="6">
    <source>
        <dbReference type="ARBA" id="ARBA00023136"/>
    </source>
</evidence>
<evidence type="ECO:0000313" key="10">
    <source>
        <dbReference type="Proteomes" id="UP000053557"/>
    </source>
</evidence>
<feature type="transmembrane region" description="Helical" evidence="7">
    <location>
        <begin position="190"/>
        <end position="214"/>
    </location>
</feature>
<keyword evidence="10" id="KW-1185">Reference proteome</keyword>
<comment type="caution">
    <text evidence="9">The sequence shown here is derived from an EMBL/GenBank/DDBJ whole genome shotgun (WGS) entry which is preliminary data.</text>
</comment>
<gene>
    <name evidence="9" type="ORF">ATW55_10175</name>
</gene>
<evidence type="ECO:0000256" key="5">
    <source>
        <dbReference type="ARBA" id="ARBA00022989"/>
    </source>
</evidence>
<accession>A0A101XP22</accession>
<feature type="transmembrane region" description="Helical" evidence="7">
    <location>
        <begin position="43"/>
        <end position="61"/>
    </location>
</feature>
<organism evidence="9 10">
    <name type="scientific">Ferroacidibacillus organovorans</name>
    <dbReference type="NCBI Taxonomy" id="1765683"/>
    <lineage>
        <taxon>Bacteria</taxon>
        <taxon>Bacillati</taxon>
        <taxon>Bacillota</taxon>
        <taxon>Bacilli</taxon>
        <taxon>Bacillales</taxon>
        <taxon>Alicyclobacillaceae</taxon>
        <taxon>Ferroacidibacillus</taxon>
    </lineage>
</organism>
<keyword evidence="4 7" id="KW-0812">Transmembrane</keyword>
<dbReference type="SUPFAM" id="SSF103481">
    <property type="entry name" value="Multidrug resistance efflux transporter EmrE"/>
    <property type="match status" value="2"/>
</dbReference>
<proteinExistence type="inferred from homology"/>
<feature type="transmembrane region" description="Helical" evidence="7">
    <location>
        <begin position="18"/>
        <end position="37"/>
    </location>
</feature>
<feature type="domain" description="EamA" evidence="8">
    <location>
        <begin position="101"/>
        <end position="236"/>
    </location>
</feature>
<feature type="transmembrane region" description="Helical" evidence="7">
    <location>
        <begin position="103"/>
        <end position="122"/>
    </location>
</feature>
<sequence>MLTLARGGLRFPTRPEMYLLLGSGIFGTLLNQTLYFTGLRQSTAANASLIIALAPVATAILERALFGVRMTPPKLIGVALGLLGVLIIVGMGGNRLSASVGDFYLLGAMLTLSISILFVRSLTKTMPTYTVTIISTWIGTTLMAPAAGVEGMLHQSHLATGVFPWVLLALAGVVAQGLAGFWWNRGVAVIGAGAAAMFMNLPPFIALIAGHFILRDAITASQVVGGLLVLSGVFVANAQALRKAPPIPLQEGFEGSA</sequence>
<evidence type="ECO:0000313" key="9">
    <source>
        <dbReference type="EMBL" id="KUO94777.1"/>
    </source>
</evidence>
<feature type="transmembrane region" description="Helical" evidence="7">
    <location>
        <begin position="73"/>
        <end position="91"/>
    </location>
</feature>
<dbReference type="GO" id="GO:0005886">
    <property type="term" value="C:plasma membrane"/>
    <property type="evidence" value="ECO:0007669"/>
    <property type="project" value="UniProtKB-SubCell"/>
</dbReference>
<comment type="similarity">
    <text evidence="2">Belongs to the EamA transporter family.</text>
</comment>
<reference evidence="9 10" key="1">
    <citation type="submission" date="2015-12" db="EMBL/GenBank/DDBJ databases">
        <title>Draft genome sequence of Acidibacillus ferrooxidans ITV001, isolated from a chalcopyrite acid mine drainage site in Brazil.</title>
        <authorList>
            <person name="Dall'Agnol H."/>
            <person name="Nancucheo I."/>
            <person name="Johnson B."/>
            <person name="Oliveira R."/>
            <person name="Leite L."/>
            <person name="Pylro V."/>
            <person name="Nunes G.L."/>
            <person name="Tzotzos G."/>
            <person name="Fernandes G.R."/>
            <person name="Dutra J."/>
            <person name="Orellana S.C."/>
            <person name="Oliveira G."/>
        </authorList>
    </citation>
    <scope>NUCLEOTIDE SEQUENCE [LARGE SCALE GENOMIC DNA]</scope>
    <source>
        <strain evidence="10">ITV01</strain>
    </source>
</reference>
<name>A0A101XP22_9BACL</name>
<feature type="transmembrane region" description="Helical" evidence="7">
    <location>
        <begin position="220"/>
        <end position="238"/>
    </location>
</feature>
<keyword evidence="5 7" id="KW-1133">Transmembrane helix</keyword>
<evidence type="ECO:0000256" key="1">
    <source>
        <dbReference type="ARBA" id="ARBA00004651"/>
    </source>
</evidence>
<feature type="transmembrane region" description="Helical" evidence="7">
    <location>
        <begin position="161"/>
        <end position="183"/>
    </location>
</feature>
<protein>
    <recommendedName>
        <fullName evidence="8">EamA domain-containing protein</fullName>
    </recommendedName>
</protein>
<dbReference type="PANTHER" id="PTHR32322">
    <property type="entry name" value="INNER MEMBRANE TRANSPORTER"/>
    <property type="match status" value="1"/>
</dbReference>
<evidence type="ECO:0000259" key="8">
    <source>
        <dbReference type="Pfam" id="PF00892"/>
    </source>
</evidence>
<dbReference type="InterPro" id="IPR050638">
    <property type="entry name" value="AA-Vitamin_Transporters"/>
</dbReference>
<feature type="transmembrane region" description="Helical" evidence="7">
    <location>
        <begin position="129"/>
        <end position="149"/>
    </location>
</feature>
<keyword evidence="3" id="KW-1003">Cell membrane</keyword>
<evidence type="ECO:0000256" key="3">
    <source>
        <dbReference type="ARBA" id="ARBA00022475"/>
    </source>
</evidence>
<evidence type="ECO:0000256" key="2">
    <source>
        <dbReference type="ARBA" id="ARBA00007362"/>
    </source>
</evidence>
<dbReference type="Proteomes" id="UP000053557">
    <property type="component" value="Unassembled WGS sequence"/>
</dbReference>
<evidence type="ECO:0000256" key="4">
    <source>
        <dbReference type="ARBA" id="ARBA00022692"/>
    </source>
</evidence>
<comment type="subcellular location">
    <subcellularLocation>
        <location evidence="1">Cell membrane</location>
        <topology evidence="1">Multi-pass membrane protein</topology>
    </subcellularLocation>
</comment>
<dbReference type="PANTHER" id="PTHR32322:SF18">
    <property type="entry name" value="S-ADENOSYLMETHIONINE_S-ADENOSYLHOMOCYSTEINE TRANSPORTER"/>
    <property type="match status" value="1"/>
</dbReference>
<dbReference type="OrthoDB" id="9805239at2"/>
<dbReference type="Pfam" id="PF00892">
    <property type="entry name" value="EamA"/>
    <property type="match status" value="2"/>
</dbReference>